<dbReference type="PROSITE" id="PS51464">
    <property type="entry name" value="SIS"/>
    <property type="match status" value="1"/>
</dbReference>
<accession>A0A1G2BM56</accession>
<name>A0A1G2BM56_9BACT</name>
<dbReference type="EMBL" id="MHKK01000035">
    <property type="protein sequence ID" value="OGY89410.1"/>
    <property type="molecule type" value="Genomic_DNA"/>
</dbReference>
<comment type="similarity">
    <text evidence="1">Belongs to the PGI/PMI family.</text>
</comment>
<dbReference type="InterPro" id="IPR001347">
    <property type="entry name" value="SIS_dom"/>
</dbReference>
<evidence type="ECO:0000313" key="4">
    <source>
        <dbReference type="EMBL" id="OGY89410.1"/>
    </source>
</evidence>
<dbReference type="GO" id="GO:0097367">
    <property type="term" value="F:carbohydrate derivative binding"/>
    <property type="evidence" value="ECO:0007669"/>
    <property type="project" value="InterPro"/>
</dbReference>
<dbReference type="Pfam" id="PF10432">
    <property type="entry name" value="bact-PGI_C"/>
    <property type="match status" value="1"/>
</dbReference>
<dbReference type="GO" id="GO:0004347">
    <property type="term" value="F:glucose-6-phosphate isomerase activity"/>
    <property type="evidence" value="ECO:0007669"/>
    <property type="project" value="InterPro"/>
</dbReference>
<evidence type="ECO:0000313" key="5">
    <source>
        <dbReference type="Proteomes" id="UP000177817"/>
    </source>
</evidence>
<organism evidence="4 5">
    <name type="scientific">Candidatus Komeilibacteria bacterium RIFCSPHIGHO2_01_FULL_52_14</name>
    <dbReference type="NCBI Taxonomy" id="1798549"/>
    <lineage>
        <taxon>Bacteria</taxon>
        <taxon>Candidatus Komeiliibacteriota</taxon>
    </lineage>
</organism>
<dbReference type="GO" id="GO:1901135">
    <property type="term" value="P:carbohydrate derivative metabolic process"/>
    <property type="evidence" value="ECO:0007669"/>
    <property type="project" value="InterPro"/>
</dbReference>
<sequence length="345" mass="38897">MSSNLTLERLVKKYDRQRVGLSIASLSRQVEHSFKEFMRRTLPFGTRKFQNVIFCGMGGSALGADFIRTVYEPWLPVPIHMVSDYHLPAFANKNSLVILCSYSGTTEEILSCFKEARLRRLPSVTITAGGALARMARRAYTPLFQFTPTYNPSGQPRIGTGYLMASFYIALRKTILTKGGFEHLSNVVTKIKPQASTAYAFAQKVFGKSLVIIGADFLRANAHIFSNQLNESAKTFAPFFLLPELDHHLLEGMGSLRSARRHWAIVFLDSGAYEPSIKKRVRSTRHVFERQGFATHRISFSGTRVQQAFSALSFGGFASYYLALLQHRDPSLIPWVDFLKKRLAH</sequence>
<dbReference type="InterPro" id="IPR019490">
    <property type="entry name" value="Glu6P/Mann6P_isomerase_C"/>
</dbReference>
<comment type="caution">
    <text evidence="4">The sequence shown here is derived from an EMBL/GenBank/DDBJ whole genome shotgun (WGS) entry which is preliminary data.</text>
</comment>
<dbReference type="Gene3D" id="3.40.50.10490">
    <property type="entry name" value="Glucose-6-phosphate isomerase like protein, domain 1"/>
    <property type="match status" value="2"/>
</dbReference>
<dbReference type="InterPro" id="IPR046348">
    <property type="entry name" value="SIS_dom_sf"/>
</dbReference>
<dbReference type="GO" id="GO:0005975">
    <property type="term" value="P:carbohydrate metabolic process"/>
    <property type="evidence" value="ECO:0007669"/>
    <property type="project" value="InterPro"/>
</dbReference>
<gene>
    <name evidence="4" type="ORF">A2677_00830</name>
</gene>
<reference evidence="4 5" key="1">
    <citation type="journal article" date="2016" name="Nat. Commun.">
        <title>Thousands of microbial genomes shed light on interconnected biogeochemical processes in an aquifer system.</title>
        <authorList>
            <person name="Anantharaman K."/>
            <person name="Brown C.T."/>
            <person name="Hug L.A."/>
            <person name="Sharon I."/>
            <person name="Castelle C.J."/>
            <person name="Probst A.J."/>
            <person name="Thomas B.C."/>
            <person name="Singh A."/>
            <person name="Wilkins M.J."/>
            <person name="Karaoz U."/>
            <person name="Brodie E.L."/>
            <person name="Williams K.H."/>
            <person name="Hubbard S.S."/>
            <person name="Banfield J.F."/>
        </authorList>
    </citation>
    <scope>NUCLEOTIDE SEQUENCE [LARGE SCALE GENOMIC DNA]</scope>
</reference>
<proteinExistence type="inferred from homology"/>
<evidence type="ECO:0000259" key="3">
    <source>
        <dbReference type="PROSITE" id="PS51464"/>
    </source>
</evidence>
<dbReference type="AlphaFoldDB" id="A0A1G2BM56"/>
<keyword evidence="2" id="KW-0413">Isomerase</keyword>
<evidence type="ECO:0000256" key="2">
    <source>
        <dbReference type="ARBA" id="ARBA00023235"/>
    </source>
</evidence>
<dbReference type="GO" id="GO:0004476">
    <property type="term" value="F:mannose-6-phosphate isomerase activity"/>
    <property type="evidence" value="ECO:0007669"/>
    <property type="project" value="InterPro"/>
</dbReference>
<dbReference type="SUPFAM" id="SSF53697">
    <property type="entry name" value="SIS domain"/>
    <property type="match status" value="1"/>
</dbReference>
<dbReference type="Proteomes" id="UP000177817">
    <property type="component" value="Unassembled WGS sequence"/>
</dbReference>
<protein>
    <recommendedName>
        <fullName evidence="3">SIS domain-containing protein</fullName>
    </recommendedName>
</protein>
<evidence type="ECO:0000256" key="1">
    <source>
        <dbReference type="ARBA" id="ARBA00010523"/>
    </source>
</evidence>
<feature type="domain" description="SIS" evidence="3">
    <location>
        <begin position="33"/>
        <end position="180"/>
    </location>
</feature>